<dbReference type="Gene3D" id="3.40.50.300">
    <property type="entry name" value="P-loop containing nucleotide triphosphate hydrolases"/>
    <property type="match status" value="1"/>
</dbReference>
<dbReference type="SUPFAM" id="SSF90123">
    <property type="entry name" value="ABC transporter transmembrane region"/>
    <property type="match status" value="1"/>
</dbReference>
<dbReference type="InterPro" id="IPR036640">
    <property type="entry name" value="ABC1_TM_sf"/>
</dbReference>
<dbReference type="GO" id="GO:0005886">
    <property type="term" value="C:plasma membrane"/>
    <property type="evidence" value="ECO:0007669"/>
    <property type="project" value="UniProtKB-SubCell"/>
</dbReference>
<feature type="domain" description="ABC transporter" evidence="8">
    <location>
        <begin position="320"/>
        <end position="523"/>
    </location>
</feature>
<dbReference type="GO" id="GO:0016887">
    <property type="term" value="F:ATP hydrolysis activity"/>
    <property type="evidence" value="ECO:0007669"/>
    <property type="project" value="InterPro"/>
</dbReference>
<dbReference type="GO" id="GO:0005524">
    <property type="term" value="F:ATP binding"/>
    <property type="evidence" value="ECO:0007669"/>
    <property type="project" value="UniProtKB-KW"/>
</dbReference>
<feature type="transmembrane region" description="Helical" evidence="7">
    <location>
        <begin position="12"/>
        <end position="34"/>
    </location>
</feature>
<dbReference type="InterPro" id="IPR039421">
    <property type="entry name" value="Type_1_exporter"/>
</dbReference>
<dbReference type="CDD" id="cd07346">
    <property type="entry name" value="ABC_6TM_exporters"/>
    <property type="match status" value="1"/>
</dbReference>
<dbReference type="SMART" id="SM00382">
    <property type="entry name" value="AAA"/>
    <property type="match status" value="1"/>
</dbReference>
<evidence type="ECO:0000259" key="8">
    <source>
        <dbReference type="PROSITE" id="PS50893"/>
    </source>
</evidence>
<evidence type="ECO:0000256" key="1">
    <source>
        <dbReference type="ARBA" id="ARBA00004651"/>
    </source>
</evidence>
<keyword evidence="4 10" id="KW-0067">ATP-binding</keyword>
<name>A0A396SVL7_9LACO</name>
<gene>
    <name evidence="10" type="ORF">DS835_03655</name>
</gene>
<evidence type="ECO:0000256" key="3">
    <source>
        <dbReference type="ARBA" id="ARBA00022741"/>
    </source>
</evidence>
<feature type="transmembrane region" description="Helical" evidence="7">
    <location>
        <begin position="46"/>
        <end position="71"/>
    </location>
</feature>
<dbReference type="InterPro" id="IPR003439">
    <property type="entry name" value="ABC_transporter-like_ATP-bd"/>
</dbReference>
<dbReference type="PROSITE" id="PS50893">
    <property type="entry name" value="ABC_TRANSPORTER_2"/>
    <property type="match status" value="1"/>
</dbReference>
<evidence type="ECO:0000256" key="2">
    <source>
        <dbReference type="ARBA" id="ARBA00022692"/>
    </source>
</evidence>
<comment type="subcellular location">
    <subcellularLocation>
        <location evidence="1">Cell membrane</location>
        <topology evidence="1">Multi-pass membrane protein</topology>
    </subcellularLocation>
</comment>
<evidence type="ECO:0000313" key="11">
    <source>
        <dbReference type="Proteomes" id="UP000265862"/>
    </source>
</evidence>
<dbReference type="GO" id="GO:0140359">
    <property type="term" value="F:ABC-type transporter activity"/>
    <property type="evidence" value="ECO:0007669"/>
    <property type="project" value="InterPro"/>
</dbReference>
<dbReference type="InterPro" id="IPR003593">
    <property type="entry name" value="AAA+_ATPase"/>
</dbReference>
<dbReference type="Pfam" id="PF00664">
    <property type="entry name" value="ABC_membrane"/>
    <property type="match status" value="1"/>
</dbReference>
<dbReference type="EMBL" id="QOCV01000005">
    <property type="protein sequence ID" value="RHW54710.1"/>
    <property type="molecule type" value="Genomic_DNA"/>
</dbReference>
<dbReference type="InterPro" id="IPR027417">
    <property type="entry name" value="P-loop_NTPase"/>
</dbReference>
<evidence type="ECO:0000256" key="6">
    <source>
        <dbReference type="ARBA" id="ARBA00023136"/>
    </source>
</evidence>
<keyword evidence="6 7" id="KW-0472">Membrane</keyword>
<evidence type="ECO:0000256" key="4">
    <source>
        <dbReference type="ARBA" id="ARBA00022840"/>
    </source>
</evidence>
<protein>
    <submittedName>
        <fullName evidence="10">ABC transporter ATP-binding protein</fullName>
    </submittedName>
</protein>
<dbReference type="PANTHER" id="PTHR24221">
    <property type="entry name" value="ATP-BINDING CASSETTE SUB-FAMILY B"/>
    <property type="match status" value="1"/>
</dbReference>
<feature type="transmembrane region" description="Helical" evidence="7">
    <location>
        <begin position="130"/>
        <end position="158"/>
    </location>
</feature>
<evidence type="ECO:0000256" key="5">
    <source>
        <dbReference type="ARBA" id="ARBA00022989"/>
    </source>
</evidence>
<dbReference type="PANTHER" id="PTHR24221:SF654">
    <property type="entry name" value="ATP-BINDING CASSETTE SUB-FAMILY B MEMBER 6"/>
    <property type="match status" value="1"/>
</dbReference>
<dbReference type="Proteomes" id="UP000265862">
    <property type="component" value="Unassembled WGS sequence"/>
</dbReference>
<dbReference type="SUPFAM" id="SSF52540">
    <property type="entry name" value="P-loop containing nucleoside triphosphate hydrolases"/>
    <property type="match status" value="1"/>
</dbReference>
<dbReference type="AlphaFoldDB" id="A0A396SVL7"/>
<accession>A0A396SVL7</accession>
<keyword evidence="2 7" id="KW-0812">Transmembrane</keyword>
<organism evidence="10 11">
    <name type="scientific">Lactobacillus bombicola</name>
    <dbReference type="NCBI Taxonomy" id="1505723"/>
    <lineage>
        <taxon>Bacteria</taxon>
        <taxon>Bacillati</taxon>
        <taxon>Bacillota</taxon>
        <taxon>Bacilli</taxon>
        <taxon>Lactobacillales</taxon>
        <taxon>Lactobacillaceae</taxon>
        <taxon>Lactobacillus</taxon>
    </lineage>
</organism>
<keyword evidence="3" id="KW-0547">Nucleotide-binding</keyword>
<feature type="domain" description="ABC transmembrane type-1" evidence="9">
    <location>
        <begin position="13"/>
        <end position="288"/>
    </location>
</feature>
<dbReference type="Pfam" id="PF00005">
    <property type="entry name" value="ABC_tran"/>
    <property type="match status" value="1"/>
</dbReference>
<keyword evidence="5 7" id="KW-1133">Transmembrane helix</keyword>
<reference evidence="10 11" key="1">
    <citation type="submission" date="2018-07" db="EMBL/GenBank/DDBJ databases">
        <title>Genome sequences of six Lactobacillus spp. isolated from bumble bee guts.</title>
        <authorList>
            <person name="Motta E.V.S."/>
            <person name="Moran N.A."/>
        </authorList>
    </citation>
    <scope>NUCLEOTIDE SEQUENCE [LARGE SCALE GENOMIC DNA]</scope>
    <source>
        <strain evidence="10 11">OCC3</strain>
    </source>
</reference>
<dbReference type="InterPro" id="IPR011527">
    <property type="entry name" value="ABC1_TM_dom"/>
</dbReference>
<dbReference type="CDD" id="cd03228">
    <property type="entry name" value="ABCC_MRP_Like"/>
    <property type="match status" value="1"/>
</dbReference>
<sequence>MTLKYTNPFKVGLYIIMAILNSMQAVFVAYMLKLFISYAEKPRGSLIKLTVVAVCGLLLFGLIGIIFQYLYSRIIADVNIKIKEMSSNYLVKSRRNHGKIDTSFMTNDLKQIETNRIDAELTIIFNVIQFVAAIVSAFLASWIIALIFVIASFAPAILQGIFGPLIAKKSENWEKANSHYTETVNETEIGGNIAKLYDVESSIVSRLIHAVKKMETALMKMNWTKGVGNELTIIVAFIFGIMLPFSLGVYFISLGVLTLGTFMMIVQLSNNFINPVISVFESINNIKTTSPIWKKFEKVIAFDKQEENPVPEVATSFTELSLNGISVELDKRQVFQDISLSIKNGEKVLLEAPSGWGKSTLLNVLTGNYAPSVGSYEIDQQVVGGDWDKAHEYFSFIQQKPFVLDDTLKYNITLGREVSDDELNDIAEKAGLASLVQNKGWDYQVGRDGKNLSGGQNQRIEIARALVAERPILLADEATSSLDPELSKKIHQTILCDFTGTVIEVAHHISPDEQALFDRVIELGK</sequence>
<feature type="transmembrane region" description="Helical" evidence="7">
    <location>
        <begin position="223"/>
        <end position="243"/>
    </location>
</feature>
<proteinExistence type="predicted"/>
<evidence type="ECO:0000259" key="9">
    <source>
        <dbReference type="PROSITE" id="PS50929"/>
    </source>
</evidence>
<dbReference type="GO" id="GO:0034040">
    <property type="term" value="F:ATPase-coupled lipid transmembrane transporter activity"/>
    <property type="evidence" value="ECO:0007669"/>
    <property type="project" value="TreeGrafter"/>
</dbReference>
<dbReference type="Gene3D" id="1.20.1560.10">
    <property type="entry name" value="ABC transporter type 1, transmembrane domain"/>
    <property type="match status" value="1"/>
</dbReference>
<evidence type="ECO:0000313" key="10">
    <source>
        <dbReference type="EMBL" id="RHW54710.1"/>
    </source>
</evidence>
<dbReference type="RefSeq" id="WP_118897859.1">
    <property type="nucleotide sequence ID" value="NZ_QOCV01000005.1"/>
</dbReference>
<comment type="caution">
    <text evidence="10">The sequence shown here is derived from an EMBL/GenBank/DDBJ whole genome shotgun (WGS) entry which is preliminary data.</text>
</comment>
<evidence type="ECO:0000256" key="7">
    <source>
        <dbReference type="SAM" id="Phobius"/>
    </source>
</evidence>
<dbReference type="PROSITE" id="PS50929">
    <property type="entry name" value="ABC_TM1F"/>
    <property type="match status" value="1"/>
</dbReference>